<dbReference type="InterPro" id="IPR000757">
    <property type="entry name" value="Beta-glucanase-like"/>
</dbReference>
<comment type="caution">
    <text evidence="4">The sequence shown here is derived from an EMBL/GenBank/DDBJ whole genome shotgun (WGS) entry which is preliminary data.</text>
</comment>
<name>A0ABP8DMU1_9ACTN</name>
<gene>
    <name evidence="4" type="ORF">GCM10022255_086390</name>
</gene>
<dbReference type="SUPFAM" id="SSF49899">
    <property type="entry name" value="Concanavalin A-like lectins/glucanases"/>
    <property type="match status" value="1"/>
</dbReference>
<reference evidence="5" key="1">
    <citation type="journal article" date="2019" name="Int. J. Syst. Evol. Microbiol.">
        <title>The Global Catalogue of Microorganisms (GCM) 10K type strain sequencing project: providing services to taxonomists for standard genome sequencing and annotation.</title>
        <authorList>
            <consortium name="The Broad Institute Genomics Platform"/>
            <consortium name="The Broad Institute Genome Sequencing Center for Infectious Disease"/>
            <person name="Wu L."/>
            <person name="Ma J."/>
        </authorList>
    </citation>
    <scope>NUCLEOTIDE SEQUENCE [LARGE SCALE GENOMIC DNA]</scope>
    <source>
        <strain evidence="5">JCM 17441</strain>
    </source>
</reference>
<keyword evidence="5" id="KW-1185">Reference proteome</keyword>
<dbReference type="Gene3D" id="2.60.120.200">
    <property type="match status" value="1"/>
</dbReference>
<keyword evidence="2" id="KW-1133">Transmembrane helix</keyword>
<evidence type="ECO:0000313" key="5">
    <source>
        <dbReference type="Proteomes" id="UP001500620"/>
    </source>
</evidence>
<evidence type="ECO:0000313" key="4">
    <source>
        <dbReference type="EMBL" id="GAA4259890.1"/>
    </source>
</evidence>
<evidence type="ECO:0000256" key="1">
    <source>
        <dbReference type="ARBA" id="ARBA00006865"/>
    </source>
</evidence>
<comment type="similarity">
    <text evidence="1">Belongs to the glycosyl hydrolase 16 family.</text>
</comment>
<dbReference type="InterPro" id="IPR013320">
    <property type="entry name" value="ConA-like_dom_sf"/>
</dbReference>
<evidence type="ECO:0000259" key="3">
    <source>
        <dbReference type="PROSITE" id="PS51762"/>
    </source>
</evidence>
<proteinExistence type="inferred from homology"/>
<keyword evidence="2" id="KW-0812">Transmembrane</keyword>
<keyword evidence="2" id="KW-0472">Membrane</keyword>
<feature type="transmembrane region" description="Helical" evidence="2">
    <location>
        <begin position="49"/>
        <end position="69"/>
    </location>
</feature>
<dbReference type="InterPro" id="IPR050546">
    <property type="entry name" value="Glycosyl_Hydrlase_16"/>
</dbReference>
<feature type="domain" description="GH16" evidence="3">
    <location>
        <begin position="446"/>
        <end position="691"/>
    </location>
</feature>
<protein>
    <recommendedName>
        <fullName evidence="3">GH16 domain-containing protein</fullName>
    </recommendedName>
</protein>
<dbReference type="EMBL" id="BAABAT010000038">
    <property type="protein sequence ID" value="GAA4259890.1"/>
    <property type="molecule type" value="Genomic_DNA"/>
</dbReference>
<dbReference type="PANTHER" id="PTHR10963">
    <property type="entry name" value="GLYCOSYL HYDROLASE-RELATED"/>
    <property type="match status" value="1"/>
</dbReference>
<sequence length="691" mass="74753">MLSREYAKDTVAVSDRNRSSKRCGIARVCPRQEGEFMHFPIRSRGMRHLSGIVVAIIAAALLVPSPAAAAASTSTALTLGTPSLSARPGENVTLRMRFDAVPMSEDYRVFVHFVNSNGAIAFGGDHYSPQAPTTWNGSVSYDQTVAIPSTAADGQYTIRVGLFQDHSPWDRATLLPGDGVTVDDELRYIVGTLTIGSTPRVLTLGTQALSGQAGQNVTLRMRFDAVPMSEDYRVFVHFVNSNGAIAFGGDHYSPQAPTTWNGSVSYDQTVAIPSTAADGQYTIRVGLFQDHSPWDRATLLPGDGVTVDDELRYIVGTLTIGAVGATRVLTLGTPSLSVQAGQAVTMRIRFDAVPMAEDYLVFIHVVDTSGAIVLNGGYHSPPTGTSAWSGLVSYDRTVTVPSTLSAGKYDIRVGLFQDHSPWDRVALQAGSGVSVDSGLRYLVGTLTVGGATTPPPTTSGPYGQNAANYRATFTEEFTSGGVDTSLWNDHIWYENSNSTINYKVTNGALKIWPQRDASGNFFNRTIDTDGKYYQTYGFFEMEAKLPVGKGAWPAFWLLNHDGDTRPEIDIMEAYSGGGPTSGWSDSNLHPTTFAATVWPTGAANPSAGQQKLATSDLSAAFHKYGLKWEPNRLTFYFDGQQFYTVNVSMSNRMYILLDLWFGSASGQPDGTTPTGESNSYIVNYVKAWQFQ</sequence>
<dbReference type="CDD" id="cd08023">
    <property type="entry name" value="GH16_laminarinase_like"/>
    <property type="match status" value="1"/>
</dbReference>
<evidence type="ECO:0000256" key="2">
    <source>
        <dbReference type="SAM" id="Phobius"/>
    </source>
</evidence>
<dbReference type="PANTHER" id="PTHR10963:SF55">
    <property type="entry name" value="GLYCOSIDE HYDROLASE FAMILY 16 PROTEIN"/>
    <property type="match status" value="1"/>
</dbReference>
<dbReference type="Proteomes" id="UP001500620">
    <property type="component" value="Unassembled WGS sequence"/>
</dbReference>
<dbReference type="Pfam" id="PF00722">
    <property type="entry name" value="Glyco_hydro_16"/>
    <property type="match status" value="1"/>
</dbReference>
<accession>A0ABP8DMU1</accession>
<organism evidence="4 5">
    <name type="scientific">Dactylosporangium darangshiense</name>
    <dbReference type="NCBI Taxonomy" id="579108"/>
    <lineage>
        <taxon>Bacteria</taxon>
        <taxon>Bacillati</taxon>
        <taxon>Actinomycetota</taxon>
        <taxon>Actinomycetes</taxon>
        <taxon>Micromonosporales</taxon>
        <taxon>Micromonosporaceae</taxon>
        <taxon>Dactylosporangium</taxon>
    </lineage>
</organism>
<dbReference type="PROSITE" id="PS51762">
    <property type="entry name" value="GH16_2"/>
    <property type="match status" value="1"/>
</dbReference>